<name>A0A9P0M3E7_ACAOB</name>
<dbReference type="EMBL" id="CAKOFQ010007706">
    <property type="protein sequence ID" value="CAH2006750.1"/>
    <property type="molecule type" value="Genomic_DNA"/>
</dbReference>
<feature type="region of interest" description="Disordered" evidence="1">
    <location>
        <begin position="13"/>
        <end position="37"/>
    </location>
</feature>
<keyword evidence="2" id="KW-0472">Membrane</keyword>
<reference evidence="3" key="1">
    <citation type="submission" date="2022-03" db="EMBL/GenBank/DDBJ databases">
        <authorList>
            <person name="Sayadi A."/>
        </authorList>
    </citation>
    <scope>NUCLEOTIDE SEQUENCE</scope>
</reference>
<evidence type="ECO:0000256" key="1">
    <source>
        <dbReference type="SAM" id="MobiDB-lite"/>
    </source>
</evidence>
<evidence type="ECO:0000256" key="2">
    <source>
        <dbReference type="SAM" id="Phobius"/>
    </source>
</evidence>
<evidence type="ECO:0000313" key="3">
    <source>
        <dbReference type="EMBL" id="CAH2006750.1"/>
    </source>
</evidence>
<keyword evidence="2" id="KW-0812">Transmembrane</keyword>
<gene>
    <name evidence="3" type="ORF">ACAOBT_LOCUS29273</name>
</gene>
<keyword evidence="4" id="KW-1185">Reference proteome</keyword>
<organism evidence="3 4">
    <name type="scientific">Acanthoscelides obtectus</name>
    <name type="common">Bean weevil</name>
    <name type="synonym">Bruchus obtectus</name>
    <dbReference type="NCBI Taxonomy" id="200917"/>
    <lineage>
        <taxon>Eukaryota</taxon>
        <taxon>Metazoa</taxon>
        <taxon>Ecdysozoa</taxon>
        <taxon>Arthropoda</taxon>
        <taxon>Hexapoda</taxon>
        <taxon>Insecta</taxon>
        <taxon>Pterygota</taxon>
        <taxon>Neoptera</taxon>
        <taxon>Endopterygota</taxon>
        <taxon>Coleoptera</taxon>
        <taxon>Polyphaga</taxon>
        <taxon>Cucujiformia</taxon>
        <taxon>Chrysomeloidea</taxon>
        <taxon>Chrysomelidae</taxon>
        <taxon>Bruchinae</taxon>
        <taxon>Bruchini</taxon>
        <taxon>Acanthoscelides</taxon>
    </lineage>
</organism>
<proteinExistence type="predicted"/>
<dbReference type="OrthoDB" id="5947505at2759"/>
<protein>
    <submittedName>
        <fullName evidence="3">Uncharacterized protein</fullName>
    </submittedName>
</protein>
<sequence length="81" mass="9008">MIPSMNAIIAQLPRNGFHQTKRRSSSEKCVPPTSGIPGPSHEGRYKIFKHLALLIGFPAILIVSANIYNKIGLHDKDNRPF</sequence>
<comment type="caution">
    <text evidence="3">The sequence shown here is derived from an EMBL/GenBank/DDBJ whole genome shotgun (WGS) entry which is preliminary data.</text>
</comment>
<keyword evidence="2" id="KW-1133">Transmembrane helix</keyword>
<accession>A0A9P0M3E7</accession>
<evidence type="ECO:0000313" key="4">
    <source>
        <dbReference type="Proteomes" id="UP001152888"/>
    </source>
</evidence>
<dbReference type="Proteomes" id="UP001152888">
    <property type="component" value="Unassembled WGS sequence"/>
</dbReference>
<feature type="transmembrane region" description="Helical" evidence="2">
    <location>
        <begin position="47"/>
        <end position="69"/>
    </location>
</feature>
<dbReference type="AlphaFoldDB" id="A0A9P0M3E7"/>